<name>A0AAV7N435_PLEWA</name>
<feature type="compositionally biased region" description="Basic and acidic residues" evidence="1">
    <location>
        <begin position="17"/>
        <end position="32"/>
    </location>
</feature>
<dbReference type="EMBL" id="JANPWB010000013">
    <property type="protein sequence ID" value="KAJ1110798.1"/>
    <property type="molecule type" value="Genomic_DNA"/>
</dbReference>
<reference evidence="2" key="1">
    <citation type="journal article" date="2022" name="bioRxiv">
        <title>Sequencing and chromosome-scale assembly of the giantPleurodeles waltlgenome.</title>
        <authorList>
            <person name="Brown T."/>
            <person name="Elewa A."/>
            <person name="Iarovenko S."/>
            <person name="Subramanian E."/>
            <person name="Araus A.J."/>
            <person name="Petzold A."/>
            <person name="Susuki M."/>
            <person name="Suzuki K.-i.T."/>
            <person name="Hayashi T."/>
            <person name="Toyoda A."/>
            <person name="Oliveira C."/>
            <person name="Osipova E."/>
            <person name="Leigh N.D."/>
            <person name="Simon A."/>
            <person name="Yun M.H."/>
        </authorList>
    </citation>
    <scope>NUCLEOTIDE SEQUENCE</scope>
    <source>
        <strain evidence="2">20211129_DDA</strain>
        <tissue evidence="2">Liver</tissue>
    </source>
</reference>
<comment type="caution">
    <text evidence="2">The sequence shown here is derived from an EMBL/GenBank/DDBJ whole genome shotgun (WGS) entry which is preliminary data.</text>
</comment>
<protein>
    <submittedName>
        <fullName evidence="2">Uncharacterized protein</fullName>
    </submittedName>
</protein>
<dbReference type="AlphaFoldDB" id="A0AAV7N435"/>
<evidence type="ECO:0000313" key="3">
    <source>
        <dbReference type="Proteomes" id="UP001066276"/>
    </source>
</evidence>
<feature type="region of interest" description="Disordered" evidence="1">
    <location>
        <begin position="1"/>
        <end position="32"/>
    </location>
</feature>
<gene>
    <name evidence="2" type="ORF">NDU88_008144</name>
</gene>
<accession>A0AAV7N435</accession>
<organism evidence="2 3">
    <name type="scientific">Pleurodeles waltl</name>
    <name type="common">Iberian ribbed newt</name>
    <dbReference type="NCBI Taxonomy" id="8319"/>
    <lineage>
        <taxon>Eukaryota</taxon>
        <taxon>Metazoa</taxon>
        <taxon>Chordata</taxon>
        <taxon>Craniata</taxon>
        <taxon>Vertebrata</taxon>
        <taxon>Euteleostomi</taxon>
        <taxon>Amphibia</taxon>
        <taxon>Batrachia</taxon>
        <taxon>Caudata</taxon>
        <taxon>Salamandroidea</taxon>
        <taxon>Salamandridae</taxon>
        <taxon>Pleurodelinae</taxon>
        <taxon>Pleurodeles</taxon>
    </lineage>
</organism>
<proteinExistence type="predicted"/>
<evidence type="ECO:0000313" key="2">
    <source>
        <dbReference type="EMBL" id="KAJ1110798.1"/>
    </source>
</evidence>
<evidence type="ECO:0000256" key="1">
    <source>
        <dbReference type="SAM" id="MobiDB-lite"/>
    </source>
</evidence>
<dbReference type="Proteomes" id="UP001066276">
    <property type="component" value="Chromosome 9"/>
</dbReference>
<keyword evidence="3" id="KW-1185">Reference proteome</keyword>
<sequence>MLGRRGRGCGVLAASTRRKDAETGNERRETEMQSIDEVHRWRRMERQSIEEVHRGRKKEMWSIEETNGGRRTEIRRCQDEGEDAQEERGHISLTIDNVVAEYRIAGRNKCNRTGPVALPPVLWIEYATRSRVNRIPAENAENI</sequence>